<feature type="compositionally biased region" description="Basic and acidic residues" evidence="2">
    <location>
        <begin position="184"/>
        <end position="197"/>
    </location>
</feature>
<evidence type="ECO:0000256" key="2">
    <source>
        <dbReference type="SAM" id="MobiDB-lite"/>
    </source>
</evidence>
<dbReference type="OrthoDB" id="8017359at2"/>
<proteinExistence type="predicted"/>
<dbReference type="InterPro" id="IPR021140">
    <property type="entry name" value="Inh/Omp19"/>
</dbReference>
<dbReference type="InterPro" id="IPR016085">
    <property type="entry name" value="Protease_inh_B-barrel_dom"/>
</dbReference>
<protein>
    <recommendedName>
        <fullName evidence="4">Alkaline proteinase inhibitor/ Outer membrane lipoprotein Omp19 domain-containing protein</fullName>
    </recommendedName>
</protein>
<comment type="caution">
    <text evidence="5">The sequence shown here is derived from an EMBL/GenBank/DDBJ whole genome shotgun (WGS) entry which is preliminary data.</text>
</comment>
<evidence type="ECO:0000313" key="6">
    <source>
        <dbReference type="Proteomes" id="UP000309848"/>
    </source>
</evidence>
<dbReference type="Pfam" id="PF02974">
    <property type="entry name" value="Inh"/>
    <property type="match status" value="1"/>
</dbReference>
<dbReference type="GO" id="GO:0004866">
    <property type="term" value="F:endopeptidase inhibitor activity"/>
    <property type="evidence" value="ECO:0007669"/>
    <property type="project" value="InterPro"/>
</dbReference>
<dbReference type="EMBL" id="SRXU01000012">
    <property type="protein sequence ID" value="TGX37592.1"/>
    <property type="molecule type" value="Genomic_DNA"/>
</dbReference>
<gene>
    <name evidence="5" type="ORF">E5A74_19795</name>
</gene>
<evidence type="ECO:0000256" key="1">
    <source>
        <dbReference type="ARBA" id="ARBA00022729"/>
    </source>
</evidence>
<keyword evidence="1 3" id="KW-0732">Signal</keyword>
<feature type="signal peptide" evidence="3">
    <location>
        <begin position="1"/>
        <end position="21"/>
    </location>
</feature>
<sequence length="197" mass="20839">MKRRAGIALIAALIVARPAVAQAPEIVRDMAGPYQIVPTDGGAACGIELIAEPVGQAWRARPDPSCAARVRASAAVVAWRPLDGIVLLDAQGKPAMTFVEDEPGCRAAPTSSHRSIIWCRGSPVTRGFRCRPSWLANGRCAVRDAHRASSRSPRPRQSRARPSVGSASDPVVPALPATPPDQLGDGRHEDHALGAER</sequence>
<dbReference type="SUPFAM" id="SSF50882">
    <property type="entry name" value="beta-Barrel protease inhibitors"/>
    <property type="match status" value="1"/>
</dbReference>
<feature type="chain" id="PRO_5020648314" description="Alkaline proteinase inhibitor/ Outer membrane lipoprotein Omp19 domain-containing protein" evidence="3">
    <location>
        <begin position="22"/>
        <end position="197"/>
    </location>
</feature>
<dbReference type="Proteomes" id="UP000309848">
    <property type="component" value="Unassembled WGS sequence"/>
</dbReference>
<evidence type="ECO:0000313" key="5">
    <source>
        <dbReference type="EMBL" id="TGX37592.1"/>
    </source>
</evidence>
<name>A0A4V3QV77_9SPHN</name>
<feature type="domain" description="Alkaline proteinase inhibitor/ Outer membrane lipoprotein Omp19" evidence="4">
    <location>
        <begin position="28"/>
        <end position="104"/>
    </location>
</feature>
<keyword evidence="6" id="KW-1185">Reference proteome</keyword>
<evidence type="ECO:0000256" key="3">
    <source>
        <dbReference type="SAM" id="SignalP"/>
    </source>
</evidence>
<dbReference type="Gene3D" id="2.40.128.10">
    <property type="match status" value="1"/>
</dbReference>
<accession>A0A4V3QV77</accession>
<organism evidence="5 6">
    <name type="scientific">Sphingomonas naasensis</name>
    <dbReference type="NCBI Taxonomy" id="1344951"/>
    <lineage>
        <taxon>Bacteria</taxon>
        <taxon>Pseudomonadati</taxon>
        <taxon>Pseudomonadota</taxon>
        <taxon>Alphaproteobacteria</taxon>
        <taxon>Sphingomonadales</taxon>
        <taxon>Sphingomonadaceae</taxon>
        <taxon>Sphingomonas</taxon>
    </lineage>
</organism>
<evidence type="ECO:0000259" key="4">
    <source>
        <dbReference type="Pfam" id="PF02974"/>
    </source>
</evidence>
<feature type="region of interest" description="Disordered" evidence="2">
    <location>
        <begin position="144"/>
        <end position="197"/>
    </location>
</feature>
<reference evidence="5 6" key="1">
    <citation type="submission" date="2019-04" db="EMBL/GenBank/DDBJ databases">
        <title>Sphingomonas psychrotolerans sp. nov., isolated from soil in the Tianshan Mountains, Xinjiang, China.</title>
        <authorList>
            <person name="Luo Y."/>
            <person name="Sheng H."/>
        </authorList>
    </citation>
    <scope>NUCLEOTIDE SEQUENCE [LARGE SCALE GENOMIC DNA]</scope>
    <source>
        <strain evidence="5 6">KIS18-15</strain>
    </source>
</reference>
<dbReference type="AlphaFoldDB" id="A0A4V3QV77"/>